<dbReference type="Pfam" id="PF08867">
    <property type="entry name" value="FRG"/>
    <property type="match status" value="1"/>
</dbReference>
<evidence type="ECO:0000259" key="1">
    <source>
        <dbReference type="SMART" id="SM00901"/>
    </source>
</evidence>
<dbReference type="Proteomes" id="UP000547614">
    <property type="component" value="Unassembled WGS sequence"/>
</dbReference>
<accession>A0A839VE14</accession>
<reference evidence="2 3" key="1">
    <citation type="submission" date="2020-08" db="EMBL/GenBank/DDBJ databases">
        <title>Genomic Encyclopedia of Type Strains, Phase III (KMG-III): the genomes of soil and plant-associated and newly described type strains.</title>
        <authorList>
            <person name="Whitman W."/>
        </authorList>
    </citation>
    <scope>NUCLEOTIDE SEQUENCE [LARGE SCALE GENOMIC DNA]</scope>
    <source>
        <strain evidence="2 3">CECT 7282</strain>
    </source>
</reference>
<organism evidence="2 3">
    <name type="scientific">Halomonas cerina</name>
    <dbReference type="NCBI Taxonomy" id="447424"/>
    <lineage>
        <taxon>Bacteria</taxon>
        <taxon>Pseudomonadati</taxon>
        <taxon>Pseudomonadota</taxon>
        <taxon>Gammaproteobacteria</taxon>
        <taxon>Oceanospirillales</taxon>
        <taxon>Halomonadaceae</taxon>
        <taxon>Halomonas</taxon>
    </lineage>
</organism>
<dbReference type="RefSeq" id="WP_183325711.1">
    <property type="nucleotide sequence ID" value="NZ_JACHXP010000009.1"/>
</dbReference>
<feature type="domain" description="FRG" evidence="1">
    <location>
        <begin position="26"/>
        <end position="168"/>
    </location>
</feature>
<dbReference type="EMBL" id="JACHXP010000009">
    <property type="protein sequence ID" value="MBB3190917.1"/>
    <property type="molecule type" value="Genomic_DNA"/>
</dbReference>
<gene>
    <name evidence="2" type="ORF">FHR94_002158</name>
</gene>
<dbReference type="InterPro" id="IPR014966">
    <property type="entry name" value="FRG-dom"/>
</dbReference>
<proteinExistence type="predicted"/>
<keyword evidence="3" id="KW-1185">Reference proteome</keyword>
<name>A0A839VE14_9GAMM</name>
<sequence length="291" mass="32094">MYEQRDFETARELITALSPLNTDHWPRGMYVFRGQRSTQFGLVPSAYRSQSEISARRMWQGHGDVSGGRQVFFEIRMLSSFLEACDASGLQVSGDSIQVRQLLHEALHLFLNPSEWPPMALLPVIATAQHHGVPTCLLDWTWRSYVAAYFSASSVVREPESAGELAVWALRVDMCKQWEKLSFLTMPGGTTANLAAQAGVFTISGIKATGGEHFESTAIEHQEDVYNNLLGPCPGLIQMTLPVSEAPELLRLCADLGVKGSVLFPGYEGAAREVIDLASANPSVIPEKWPR</sequence>
<evidence type="ECO:0000313" key="2">
    <source>
        <dbReference type="EMBL" id="MBB3190917.1"/>
    </source>
</evidence>
<dbReference type="AlphaFoldDB" id="A0A839VE14"/>
<evidence type="ECO:0000313" key="3">
    <source>
        <dbReference type="Proteomes" id="UP000547614"/>
    </source>
</evidence>
<comment type="caution">
    <text evidence="2">The sequence shown here is derived from an EMBL/GenBank/DDBJ whole genome shotgun (WGS) entry which is preliminary data.</text>
</comment>
<protein>
    <recommendedName>
        <fullName evidence="1">FRG domain-containing protein</fullName>
    </recommendedName>
</protein>
<dbReference type="SMART" id="SM00901">
    <property type="entry name" value="FRG"/>
    <property type="match status" value="1"/>
</dbReference>